<name>A0A0F8ZQS2_9ZZZZ</name>
<keyword evidence="4" id="KW-0547">Nucleotide-binding</keyword>
<evidence type="ECO:0000256" key="1">
    <source>
        <dbReference type="ARBA" id="ARBA00004474"/>
    </source>
</evidence>
<keyword evidence="2" id="KW-0150">Chloroplast</keyword>
<evidence type="ECO:0000256" key="2">
    <source>
        <dbReference type="ARBA" id="ARBA00022528"/>
    </source>
</evidence>
<keyword evidence="5" id="KW-0067">ATP-binding</keyword>
<evidence type="ECO:0000256" key="4">
    <source>
        <dbReference type="ARBA" id="ARBA00022741"/>
    </source>
</evidence>
<dbReference type="PANTHER" id="PTHR42960">
    <property type="entry name" value="YCF46 PROTEIN"/>
    <property type="match status" value="1"/>
</dbReference>
<evidence type="ECO:0000256" key="5">
    <source>
        <dbReference type="ARBA" id="ARBA00022840"/>
    </source>
</evidence>
<dbReference type="GO" id="GO:0005524">
    <property type="term" value="F:ATP binding"/>
    <property type="evidence" value="ECO:0007669"/>
    <property type="project" value="UniProtKB-KW"/>
</dbReference>
<protein>
    <submittedName>
        <fullName evidence="6">Uncharacterized protein</fullName>
    </submittedName>
</protein>
<dbReference type="PANTHER" id="PTHR42960:SF1">
    <property type="entry name" value="YCF46 PROTEIN"/>
    <property type="match status" value="1"/>
</dbReference>
<comment type="caution">
    <text evidence="6">The sequence shown here is derived from an EMBL/GenBank/DDBJ whole genome shotgun (WGS) entry which is preliminary data.</text>
</comment>
<feature type="non-terminal residue" evidence="6">
    <location>
        <position position="263"/>
    </location>
</feature>
<comment type="subcellular location">
    <subcellularLocation>
        <location evidence="1">Plastid</location>
    </subcellularLocation>
</comment>
<dbReference type="EMBL" id="LAZR01046591">
    <property type="protein sequence ID" value="KKK96178.1"/>
    <property type="molecule type" value="Genomic_DNA"/>
</dbReference>
<organism evidence="6">
    <name type="scientific">marine sediment metagenome</name>
    <dbReference type="NCBI Taxonomy" id="412755"/>
    <lineage>
        <taxon>unclassified sequences</taxon>
        <taxon>metagenomes</taxon>
        <taxon>ecological metagenomes</taxon>
    </lineage>
</organism>
<evidence type="ECO:0000313" key="6">
    <source>
        <dbReference type="EMBL" id="KKK96178.1"/>
    </source>
</evidence>
<reference evidence="6" key="1">
    <citation type="journal article" date="2015" name="Nature">
        <title>Complex archaea that bridge the gap between prokaryotes and eukaryotes.</title>
        <authorList>
            <person name="Spang A."/>
            <person name="Saw J.H."/>
            <person name="Jorgensen S.L."/>
            <person name="Zaremba-Niedzwiedzka K."/>
            <person name="Martijn J."/>
            <person name="Lind A.E."/>
            <person name="van Eijk R."/>
            <person name="Schleper C."/>
            <person name="Guy L."/>
            <person name="Ettema T.J."/>
        </authorList>
    </citation>
    <scope>NUCLEOTIDE SEQUENCE</scope>
</reference>
<keyword evidence="3" id="KW-0934">Plastid</keyword>
<accession>A0A0F8ZQS2</accession>
<dbReference type="GO" id="GO:0009536">
    <property type="term" value="C:plastid"/>
    <property type="evidence" value="ECO:0007669"/>
    <property type="project" value="UniProtKB-SubCell"/>
</dbReference>
<sequence length="263" mass="30344">MKKSVSKTVSEKTLKEMCTDKFKDDFFNMLRCRYPLFYISHNEEKRLTQFLTHFCKVKGYECFLWDSYNGLVSLESGEEITGASEDLKNNSLAILDHIISEGRSFEKKKSSVQEKKDKGTNGIIYVLLDFFNFIEPNPDIERRFVALSHLNTIVTTICTGPYYQATDVIQNILPMIEFPYANKKEIRHALYDVVRGAERKIPDIAKKTKKNEVELINAVTGLTLMEAQTAFSKSLVSCHRWNIPLILEEKKQIITKGGLLEYF</sequence>
<dbReference type="AlphaFoldDB" id="A0A0F8ZQS2"/>
<gene>
    <name evidence="6" type="ORF">LCGC14_2665370</name>
</gene>
<evidence type="ECO:0000256" key="3">
    <source>
        <dbReference type="ARBA" id="ARBA00022640"/>
    </source>
</evidence>
<dbReference type="InterPro" id="IPR052381">
    <property type="entry name" value="AAA_domain_protein"/>
</dbReference>
<proteinExistence type="predicted"/>